<dbReference type="Pfam" id="PF04545">
    <property type="entry name" value="Sigma70_r4"/>
    <property type="match status" value="1"/>
</dbReference>
<dbReference type="NCBIfam" id="NF005413">
    <property type="entry name" value="PRK06986.1"/>
    <property type="match status" value="1"/>
</dbReference>
<dbReference type="PIRSF" id="PIRSF000770">
    <property type="entry name" value="RNA_pol_sigma-SigE/K"/>
    <property type="match status" value="1"/>
</dbReference>
<evidence type="ECO:0000259" key="6">
    <source>
        <dbReference type="PROSITE" id="PS00715"/>
    </source>
</evidence>
<keyword evidence="2 5" id="KW-0731">Sigma factor</keyword>
<keyword evidence="9" id="KW-1185">Reference proteome</keyword>
<dbReference type="NCBIfam" id="TIGR02479">
    <property type="entry name" value="FliA_WhiG"/>
    <property type="match status" value="1"/>
</dbReference>
<dbReference type="InterPro" id="IPR007627">
    <property type="entry name" value="RNA_pol_sigma70_r2"/>
</dbReference>
<comment type="function">
    <text evidence="5">Sigma factors are initiation factors that promote the attachment of RNA polymerase to specific initiation sites and are then released.</text>
</comment>
<dbReference type="NCBIfam" id="TIGR02937">
    <property type="entry name" value="sigma70-ECF"/>
    <property type="match status" value="1"/>
</dbReference>
<name>A0ABU9VQN3_9CLOT</name>
<evidence type="ECO:0000313" key="9">
    <source>
        <dbReference type="Proteomes" id="UP001407405"/>
    </source>
</evidence>
<comment type="similarity">
    <text evidence="5">Belongs to the sigma-70 factor family.</text>
</comment>
<dbReference type="PANTHER" id="PTHR30385">
    <property type="entry name" value="SIGMA FACTOR F FLAGELLAR"/>
    <property type="match status" value="1"/>
</dbReference>
<dbReference type="CDD" id="cd06171">
    <property type="entry name" value="Sigma70_r4"/>
    <property type="match status" value="1"/>
</dbReference>
<protein>
    <recommendedName>
        <fullName evidence="5">RNA polymerase sigma factor</fullName>
    </recommendedName>
</protein>
<comment type="caution">
    <text evidence="8">The sequence shown here is derived from an EMBL/GenBank/DDBJ whole genome shotgun (WGS) entry which is preliminary data.</text>
</comment>
<evidence type="ECO:0000256" key="3">
    <source>
        <dbReference type="ARBA" id="ARBA00023125"/>
    </source>
</evidence>
<dbReference type="InterPro" id="IPR013324">
    <property type="entry name" value="RNA_pol_sigma_r3/r4-like"/>
</dbReference>
<dbReference type="SUPFAM" id="SSF88659">
    <property type="entry name" value="Sigma3 and sigma4 domains of RNA polymerase sigma factors"/>
    <property type="match status" value="2"/>
</dbReference>
<evidence type="ECO:0000259" key="7">
    <source>
        <dbReference type="PROSITE" id="PS00716"/>
    </source>
</evidence>
<accession>A0ABU9VQN3</accession>
<proteinExistence type="inferred from homology"/>
<keyword evidence="4 5" id="KW-0804">Transcription</keyword>
<keyword evidence="3 5" id="KW-0238">DNA-binding</keyword>
<gene>
    <name evidence="8" type="ORF">AAIG11_02955</name>
</gene>
<dbReference type="Gene3D" id="1.20.140.160">
    <property type="match status" value="1"/>
</dbReference>
<dbReference type="PROSITE" id="PS00716">
    <property type="entry name" value="SIGMA70_2"/>
    <property type="match status" value="1"/>
</dbReference>
<evidence type="ECO:0000256" key="1">
    <source>
        <dbReference type="ARBA" id="ARBA00023015"/>
    </source>
</evidence>
<evidence type="ECO:0000256" key="5">
    <source>
        <dbReference type="RuleBase" id="RU362124"/>
    </source>
</evidence>
<dbReference type="EMBL" id="JBCITM010000002">
    <property type="protein sequence ID" value="MEN1759422.1"/>
    <property type="molecule type" value="Genomic_DNA"/>
</dbReference>
<dbReference type="InterPro" id="IPR014284">
    <property type="entry name" value="RNA_pol_sigma-70_dom"/>
</dbReference>
<dbReference type="PANTHER" id="PTHR30385:SF7">
    <property type="entry name" value="RNA POLYMERASE SIGMA FACTOR FLIA"/>
    <property type="match status" value="1"/>
</dbReference>
<dbReference type="InterPro" id="IPR000943">
    <property type="entry name" value="RNA_pol_sigma70"/>
</dbReference>
<feature type="domain" description="RNA polymerase sigma-70" evidence="6">
    <location>
        <begin position="49"/>
        <end position="62"/>
    </location>
</feature>
<dbReference type="PROSITE" id="PS00715">
    <property type="entry name" value="SIGMA70_1"/>
    <property type="match status" value="1"/>
</dbReference>
<reference evidence="8 9" key="1">
    <citation type="submission" date="2024-04" db="EMBL/GenBank/DDBJ databases">
        <title>Genome sequencing and metabolic network reconstruction of aminoacids and betaine degradation by Anoxynatronum sibiricum.</title>
        <authorList>
            <person name="Detkova E.N."/>
            <person name="Boltjanskaja Y.V."/>
            <person name="Mardanov A.V."/>
            <person name="Kevbrin V."/>
        </authorList>
    </citation>
    <scope>NUCLEOTIDE SEQUENCE [LARGE SCALE GENOMIC DNA]</scope>
    <source>
        <strain evidence="8 9">Z-7981</strain>
    </source>
</reference>
<keyword evidence="1 5" id="KW-0805">Transcription regulation</keyword>
<evidence type="ECO:0000313" key="8">
    <source>
        <dbReference type="EMBL" id="MEN1759422.1"/>
    </source>
</evidence>
<dbReference type="Gene3D" id="1.10.1740.10">
    <property type="match status" value="1"/>
</dbReference>
<dbReference type="InterPro" id="IPR007630">
    <property type="entry name" value="RNA_pol_sigma70_r4"/>
</dbReference>
<dbReference type="RefSeq" id="WP_343184779.1">
    <property type="nucleotide sequence ID" value="NZ_JBCITM010000002.1"/>
</dbReference>
<feature type="domain" description="RNA polymerase sigma-70" evidence="7">
    <location>
        <begin position="210"/>
        <end position="236"/>
    </location>
</feature>
<dbReference type="InterPro" id="IPR013325">
    <property type="entry name" value="RNA_pol_sigma_r2"/>
</dbReference>
<dbReference type="SUPFAM" id="SSF88946">
    <property type="entry name" value="Sigma2 domain of RNA polymerase sigma factors"/>
    <property type="match status" value="1"/>
</dbReference>
<dbReference type="InterPro" id="IPR012845">
    <property type="entry name" value="RNA_pol_sigma_FliA_WhiG"/>
</dbReference>
<evidence type="ECO:0000256" key="2">
    <source>
        <dbReference type="ARBA" id="ARBA00023082"/>
    </source>
</evidence>
<organism evidence="8 9">
    <name type="scientific">Anoxynatronum sibiricum</name>
    <dbReference type="NCBI Taxonomy" id="210623"/>
    <lineage>
        <taxon>Bacteria</taxon>
        <taxon>Bacillati</taxon>
        <taxon>Bacillota</taxon>
        <taxon>Clostridia</taxon>
        <taxon>Eubacteriales</taxon>
        <taxon>Clostridiaceae</taxon>
        <taxon>Anoxynatronum</taxon>
    </lineage>
</organism>
<evidence type="ECO:0000256" key="4">
    <source>
        <dbReference type="ARBA" id="ARBA00023163"/>
    </source>
</evidence>
<dbReference type="PRINTS" id="PR00046">
    <property type="entry name" value="SIGMA70FCT"/>
</dbReference>
<dbReference type="Pfam" id="PF04542">
    <property type="entry name" value="Sigma70_r2"/>
    <property type="match status" value="1"/>
</dbReference>
<dbReference type="Proteomes" id="UP001407405">
    <property type="component" value="Unassembled WGS sequence"/>
</dbReference>
<sequence>MDTKELWEHYRKHKDPGTKTRLIETYVELVKIIAGRLYATYGNHLEFDDLVSYGIFGLIDAIEKFDPGKNVKFETYAQIRIRGAVVDQIRNLDWIPRSVRQKSKQIEEVISKLENQYQGQVSDTMIAEALDMSVQEFQSVLQQTSTFNMISLEEKLMDSAEEIKAVESHQELPEQMLMKSETSKLLIESIELLPDRERQVISLYYYEELTYKEIGNIMGVSESRISQLHSKAVTRIRNRMEG</sequence>